<keyword evidence="2 8" id="KW-0812">Transmembrane</keyword>
<proteinExistence type="predicted"/>
<keyword evidence="4 8" id="KW-0472">Membrane</keyword>
<protein>
    <submittedName>
        <fullName evidence="9">Metabotropic glutamate receptor 3-like isoform X1</fullName>
    </submittedName>
</protein>
<evidence type="ECO:0000256" key="8">
    <source>
        <dbReference type="SAM" id="Phobius"/>
    </source>
</evidence>
<comment type="subcellular location">
    <subcellularLocation>
        <location evidence="1">Membrane</location>
        <topology evidence="1">Multi-pass membrane protein</topology>
    </subcellularLocation>
</comment>
<organism evidence="9 10">
    <name type="scientific">Paramuricea clavata</name>
    <name type="common">Red gorgonian</name>
    <name type="synonym">Violescent sea-whip</name>
    <dbReference type="NCBI Taxonomy" id="317549"/>
    <lineage>
        <taxon>Eukaryota</taxon>
        <taxon>Metazoa</taxon>
        <taxon>Cnidaria</taxon>
        <taxon>Anthozoa</taxon>
        <taxon>Octocorallia</taxon>
        <taxon>Malacalcyonacea</taxon>
        <taxon>Plexauridae</taxon>
        <taxon>Paramuricea</taxon>
    </lineage>
</organism>
<keyword evidence="6" id="KW-0175">Coiled coil</keyword>
<feature type="region of interest" description="Disordered" evidence="7">
    <location>
        <begin position="314"/>
        <end position="376"/>
    </location>
</feature>
<dbReference type="PROSITE" id="PS50259">
    <property type="entry name" value="G_PROTEIN_RECEP_F3_4"/>
    <property type="match status" value="1"/>
</dbReference>
<keyword evidence="3 8" id="KW-1133">Transmembrane helix</keyword>
<dbReference type="PANTHER" id="PTHR24060">
    <property type="entry name" value="METABOTROPIC GLUTAMATE RECEPTOR"/>
    <property type="match status" value="1"/>
</dbReference>
<keyword evidence="10" id="KW-1185">Reference proteome</keyword>
<comment type="caution">
    <text evidence="9">The sequence shown here is derived from an EMBL/GenBank/DDBJ whole genome shotgun (WGS) entry which is preliminary data.</text>
</comment>
<reference evidence="9" key="1">
    <citation type="submission" date="2020-04" db="EMBL/GenBank/DDBJ databases">
        <authorList>
            <person name="Alioto T."/>
            <person name="Alioto T."/>
            <person name="Gomez Garrido J."/>
        </authorList>
    </citation>
    <scope>NUCLEOTIDE SEQUENCE</scope>
    <source>
        <strain evidence="9">A484AB</strain>
    </source>
</reference>
<evidence type="ECO:0000256" key="5">
    <source>
        <dbReference type="ARBA" id="ARBA00023180"/>
    </source>
</evidence>
<feature type="region of interest" description="Disordered" evidence="7">
    <location>
        <begin position="166"/>
        <end position="220"/>
    </location>
</feature>
<feature type="transmembrane region" description="Helical" evidence="8">
    <location>
        <begin position="35"/>
        <end position="54"/>
    </location>
</feature>
<evidence type="ECO:0000256" key="7">
    <source>
        <dbReference type="SAM" id="MobiDB-lite"/>
    </source>
</evidence>
<feature type="compositionally biased region" description="Polar residues" evidence="7">
    <location>
        <begin position="137"/>
        <end position="151"/>
    </location>
</feature>
<evidence type="ECO:0000313" key="10">
    <source>
        <dbReference type="Proteomes" id="UP001152795"/>
    </source>
</evidence>
<evidence type="ECO:0000313" key="9">
    <source>
        <dbReference type="EMBL" id="CAB4030597.1"/>
    </source>
</evidence>
<dbReference type="Pfam" id="PF00003">
    <property type="entry name" value="7tm_3"/>
    <property type="match status" value="1"/>
</dbReference>
<dbReference type="OrthoDB" id="425344at2759"/>
<dbReference type="EMBL" id="CACRXK020016991">
    <property type="protein sequence ID" value="CAB4030597.1"/>
    <property type="molecule type" value="Genomic_DNA"/>
</dbReference>
<dbReference type="AlphaFoldDB" id="A0A7D9LBS6"/>
<keyword evidence="5" id="KW-0325">Glycoprotein</keyword>
<dbReference type="GO" id="GO:0016020">
    <property type="term" value="C:membrane"/>
    <property type="evidence" value="ECO:0007669"/>
    <property type="project" value="UniProtKB-SubCell"/>
</dbReference>
<gene>
    <name evidence="9" type="ORF">PACLA_8A015323</name>
</gene>
<sequence>MLLTAFCLLQLPREKLLYLSDSDVVLICAISDKDFLLSQIYNFVLIIVCTYYAFKTRRSPMNFNEAKYIAFAMYCTCVLWLAFITVYLVQTDVMLKACIRCLSISLIATILLVCLFVPKVYIIIFKPSENRKRPTLPSHSVSSLNGEQTPARSHATLPIEVNNSRALDCPQHDGAFPRGSYRPRSSTDPRRFDNDRKTWRYSLPPDQFSHSTEPRKPEREEEMEIEMKALIERLAVLESLLHQQRQTAGSFQTREIQGALKSCQSLMAEVKGHSNCSIPECVENCSGDHCSCTPQTSNSTKPDNRSLLMTYAQTPKGPHSSKDPEIATAQHKKPNGNVLTVPNSRGIFKTSKDNNDKMGLLQYQMSPLKRKSASEA</sequence>
<accession>A0A7D9LBS6</accession>
<feature type="region of interest" description="Disordered" evidence="7">
    <location>
        <begin position="133"/>
        <end position="153"/>
    </location>
</feature>
<evidence type="ECO:0000256" key="4">
    <source>
        <dbReference type="ARBA" id="ARBA00023136"/>
    </source>
</evidence>
<keyword evidence="9" id="KW-0675">Receptor</keyword>
<evidence type="ECO:0000256" key="2">
    <source>
        <dbReference type="ARBA" id="ARBA00022692"/>
    </source>
</evidence>
<feature type="coiled-coil region" evidence="6">
    <location>
        <begin position="220"/>
        <end position="247"/>
    </location>
</feature>
<name>A0A7D9LBS6_PARCT</name>
<evidence type="ECO:0000256" key="3">
    <source>
        <dbReference type="ARBA" id="ARBA00022989"/>
    </source>
</evidence>
<dbReference type="InterPro" id="IPR050726">
    <property type="entry name" value="mGluR"/>
</dbReference>
<dbReference type="InterPro" id="IPR000337">
    <property type="entry name" value="GPCR_3"/>
</dbReference>
<evidence type="ECO:0000256" key="6">
    <source>
        <dbReference type="SAM" id="Coils"/>
    </source>
</evidence>
<feature type="transmembrane region" description="Helical" evidence="8">
    <location>
        <begin position="102"/>
        <end position="124"/>
    </location>
</feature>
<dbReference type="InterPro" id="IPR017978">
    <property type="entry name" value="GPCR_3_C"/>
</dbReference>
<dbReference type="PRINTS" id="PR00248">
    <property type="entry name" value="GPCRMGR"/>
</dbReference>
<dbReference type="Proteomes" id="UP001152795">
    <property type="component" value="Unassembled WGS sequence"/>
</dbReference>
<feature type="compositionally biased region" description="Basic and acidic residues" evidence="7">
    <location>
        <begin position="185"/>
        <end position="198"/>
    </location>
</feature>
<feature type="transmembrane region" description="Helical" evidence="8">
    <location>
        <begin position="66"/>
        <end position="90"/>
    </location>
</feature>
<evidence type="ECO:0000256" key="1">
    <source>
        <dbReference type="ARBA" id="ARBA00004141"/>
    </source>
</evidence>
<dbReference type="GO" id="GO:0004930">
    <property type="term" value="F:G protein-coupled receptor activity"/>
    <property type="evidence" value="ECO:0007669"/>
    <property type="project" value="InterPro"/>
</dbReference>